<comment type="caution">
    <text evidence="1">The sequence shown here is derived from an EMBL/GenBank/DDBJ whole genome shotgun (WGS) entry which is preliminary data.</text>
</comment>
<organism evidence="1 2">
    <name type="scientific">Trifolium medium</name>
    <dbReference type="NCBI Taxonomy" id="97028"/>
    <lineage>
        <taxon>Eukaryota</taxon>
        <taxon>Viridiplantae</taxon>
        <taxon>Streptophyta</taxon>
        <taxon>Embryophyta</taxon>
        <taxon>Tracheophyta</taxon>
        <taxon>Spermatophyta</taxon>
        <taxon>Magnoliopsida</taxon>
        <taxon>eudicotyledons</taxon>
        <taxon>Gunneridae</taxon>
        <taxon>Pentapetalae</taxon>
        <taxon>rosids</taxon>
        <taxon>fabids</taxon>
        <taxon>Fabales</taxon>
        <taxon>Fabaceae</taxon>
        <taxon>Papilionoideae</taxon>
        <taxon>50 kb inversion clade</taxon>
        <taxon>NPAAA clade</taxon>
        <taxon>Hologalegina</taxon>
        <taxon>IRL clade</taxon>
        <taxon>Trifolieae</taxon>
        <taxon>Trifolium</taxon>
    </lineage>
</organism>
<sequence>SDFATDLRWGGSGCDRSEKEVVVAVAKDLRWR</sequence>
<dbReference type="AlphaFoldDB" id="A0A392RW77"/>
<reference evidence="1 2" key="1">
    <citation type="journal article" date="2018" name="Front. Plant Sci.">
        <title>Red Clover (Trifolium pratense) and Zigzag Clover (T. medium) - A Picture of Genomic Similarities and Differences.</title>
        <authorList>
            <person name="Dluhosova J."/>
            <person name="Istvanek J."/>
            <person name="Nedelnik J."/>
            <person name="Repkova J."/>
        </authorList>
    </citation>
    <scope>NUCLEOTIDE SEQUENCE [LARGE SCALE GENOMIC DNA]</scope>
    <source>
        <strain evidence="2">cv. 10/8</strain>
        <tissue evidence="1">Leaf</tissue>
    </source>
</reference>
<protein>
    <submittedName>
        <fullName evidence="1">Uncharacterized protein</fullName>
    </submittedName>
</protein>
<feature type="non-terminal residue" evidence="1">
    <location>
        <position position="1"/>
    </location>
</feature>
<dbReference type="EMBL" id="LXQA010278422">
    <property type="protein sequence ID" value="MCI40324.1"/>
    <property type="molecule type" value="Genomic_DNA"/>
</dbReference>
<keyword evidence="2" id="KW-1185">Reference proteome</keyword>
<proteinExistence type="predicted"/>
<evidence type="ECO:0000313" key="2">
    <source>
        <dbReference type="Proteomes" id="UP000265520"/>
    </source>
</evidence>
<accession>A0A392RW77</accession>
<name>A0A392RW77_9FABA</name>
<evidence type="ECO:0000313" key="1">
    <source>
        <dbReference type="EMBL" id="MCI40324.1"/>
    </source>
</evidence>
<dbReference type="Proteomes" id="UP000265520">
    <property type="component" value="Unassembled WGS sequence"/>
</dbReference>